<name>A0A9D0ZBS3_9FIRM</name>
<keyword evidence="5 13" id="KW-0255">Endonuclease</keyword>
<dbReference type="InterPro" id="IPR036397">
    <property type="entry name" value="RNaseH_sf"/>
</dbReference>
<evidence type="ECO:0000256" key="13">
    <source>
        <dbReference type="HAMAP-Rule" id="MF_00034"/>
    </source>
</evidence>
<keyword evidence="4 13" id="KW-0479">Metal-binding</keyword>
<evidence type="ECO:0000256" key="3">
    <source>
        <dbReference type="ARBA" id="ARBA00022722"/>
    </source>
</evidence>
<evidence type="ECO:0000313" key="16">
    <source>
        <dbReference type="Proteomes" id="UP000886887"/>
    </source>
</evidence>
<dbReference type="FunFam" id="3.30.420.10:FF:000002">
    <property type="entry name" value="Crossover junction endodeoxyribonuclease RuvC"/>
    <property type="match status" value="1"/>
</dbReference>
<keyword evidence="3 13" id="KW-0540">Nuclease</keyword>
<evidence type="ECO:0000256" key="5">
    <source>
        <dbReference type="ARBA" id="ARBA00022759"/>
    </source>
</evidence>
<evidence type="ECO:0000256" key="11">
    <source>
        <dbReference type="ARBA" id="ARBA00023204"/>
    </source>
</evidence>
<comment type="function">
    <text evidence="13">The RuvA-RuvB-RuvC complex processes Holliday junction (HJ) DNA during genetic recombination and DNA repair. Endonuclease that resolves HJ intermediates. Cleaves cruciform DNA by making single-stranded nicks across the HJ at symmetrical positions within the homologous arms, yielding a 5'-phosphate and a 3'-hydroxyl group; requires a central core of homology in the junction. The consensus cleavage sequence is 5'-(A/T)TT(C/G)-3'. Cleavage occurs on the 3'-side of the TT dinucleotide at the point of strand exchange. HJ branch migration catalyzed by RuvA-RuvB allows RuvC to scan DNA until it finds its consensus sequence, where it cleaves and resolves the cruciform DNA.</text>
</comment>
<dbReference type="GO" id="GO:0000287">
    <property type="term" value="F:magnesium ion binding"/>
    <property type="evidence" value="ECO:0007669"/>
    <property type="project" value="UniProtKB-UniRule"/>
</dbReference>
<dbReference type="GO" id="GO:0003677">
    <property type="term" value="F:DNA binding"/>
    <property type="evidence" value="ECO:0007669"/>
    <property type="project" value="UniProtKB-KW"/>
</dbReference>
<feature type="binding site" evidence="13">
    <location>
        <position position="67"/>
    </location>
    <ligand>
        <name>Mg(2+)</name>
        <dbReference type="ChEBI" id="CHEBI:18420"/>
        <label>2</label>
    </ligand>
</feature>
<dbReference type="SUPFAM" id="SSF53098">
    <property type="entry name" value="Ribonuclease H-like"/>
    <property type="match status" value="1"/>
</dbReference>
<dbReference type="GO" id="GO:0006310">
    <property type="term" value="P:DNA recombination"/>
    <property type="evidence" value="ECO:0007669"/>
    <property type="project" value="UniProtKB-UniRule"/>
</dbReference>
<dbReference type="Gene3D" id="3.30.420.10">
    <property type="entry name" value="Ribonuclease H-like superfamily/Ribonuclease H"/>
    <property type="match status" value="1"/>
</dbReference>
<dbReference type="InterPro" id="IPR012337">
    <property type="entry name" value="RNaseH-like_sf"/>
</dbReference>
<evidence type="ECO:0000313" key="15">
    <source>
        <dbReference type="EMBL" id="HIQ71655.1"/>
    </source>
</evidence>
<dbReference type="GO" id="GO:0005737">
    <property type="term" value="C:cytoplasm"/>
    <property type="evidence" value="ECO:0007669"/>
    <property type="project" value="UniProtKB-SubCell"/>
</dbReference>
<keyword evidence="9 13" id="KW-0238">DNA-binding</keyword>
<reference evidence="15" key="1">
    <citation type="submission" date="2020-10" db="EMBL/GenBank/DDBJ databases">
        <authorList>
            <person name="Gilroy R."/>
        </authorList>
    </citation>
    <scope>NUCLEOTIDE SEQUENCE</scope>
    <source>
        <strain evidence="15">ChiSxjej2B14-6234</strain>
    </source>
</reference>
<evidence type="ECO:0000256" key="10">
    <source>
        <dbReference type="ARBA" id="ARBA00023172"/>
    </source>
</evidence>
<comment type="similarity">
    <text evidence="1 13">Belongs to the RuvC family.</text>
</comment>
<dbReference type="CDD" id="cd16962">
    <property type="entry name" value="RuvC"/>
    <property type="match status" value="1"/>
</dbReference>
<feature type="active site" evidence="13">
    <location>
        <position position="7"/>
    </location>
</feature>
<keyword evidence="11 13" id="KW-0234">DNA repair</keyword>
<comment type="subunit">
    <text evidence="13">Homodimer which binds Holliday junction (HJ) DNA. The HJ becomes 2-fold symmetrical on binding to RuvC with unstacked arms; it has a different conformation from HJ DNA in complex with RuvA. In the full resolvosome a probable DNA-RuvA(4)-RuvB(12)-RuvC(2) complex forms which resolves the HJ.</text>
</comment>
<keyword evidence="10 13" id="KW-0233">DNA recombination</keyword>
<dbReference type="GO" id="GO:0008821">
    <property type="term" value="F:crossover junction DNA endonuclease activity"/>
    <property type="evidence" value="ECO:0007669"/>
    <property type="project" value="UniProtKB-UniRule"/>
</dbReference>
<dbReference type="GO" id="GO:0048476">
    <property type="term" value="C:Holliday junction resolvase complex"/>
    <property type="evidence" value="ECO:0007669"/>
    <property type="project" value="UniProtKB-UniRule"/>
</dbReference>
<evidence type="ECO:0000256" key="4">
    <source>
        <dbReference type="ARBA" id="ARBA00022723"/>
    </source>
</evidence>
<evidence type="ECO:0000256" key="9">
    <source>
        <dbReference type="ARBA" id="ARBA00023125"/>
    </source>
</evidence>
<evidence type="ECO:0000256" key="6">
    <source>
        <dbReference type="ARBA" id="ARBA00022763"/>
    </source>
</evidence>
<comment type="cofactor">
    <cofactor evidence="13">
        <name>Mg(2+)</name>
        <dbReference type="ChEBI" id="CHEBI:18420"/>
    </cofactor>
    <text evidence="13">Binds 2 Mg(2+) ion per subunit.</text>
</comment>
<dbReference type="InterPro" id="IPR002176">
    <property type="entry name" value="X-over_junc_endoDNase_RuvC"/>
</dbReference>
<evidence type="ECO:0000256" key="7">
    <source>
        <dbReference type="ARBA" id="ARBA00022801"/>
    </source>
</evidence>
<gene>
    <name evidence="13 15" type="primary">ruvC</name>
    <name evidence="15" type="ORF">IAB73_05540</name>
</gene>
<accession>A0A9D0ZBS3</accession>
<evidence type="ECO:0000256" key="1">
    <source>
        <dbReference type="ARBA" id="ARBA00009518"/>
    </source>
</evidence>
<dbReference type="PANTHER" id="PTHR30194:SF3">
    <property type="entry name" value="CROSSOVER JUNCTION ENDODEOXYRIBONUCLEASE RUVC"/>
    <property type="match status" value="1"/>
</dbReference>
<dbReference type="NCBIfam" id="NF000711">
    <property type="entry name" value="PRK00039.2-1"/>
    <property type="match status" value="1"/>
</dbReference>
<feature type="active site" evidence="13">
    <location>
        <position position="140"/>
    </location>
</feature>
<sequence>MTILGIDPGLATLGWGVVEQAGSRLRLVQYGVLSTRPGVSMPHRLRSIYIGMQQLIETYRPDDIAFEELFFSKNVTTGMAVSAARGVALVAAAEKTDNLYEYTPMQIKQAVVGYGKAEKQQVQQMVRMLLGMKEIARPDDAADALAVAITHAHTGAARAQFKIK</sequence>
<evidence type="ECO:0000256" key="14">
    <source>
        <dbReference type="NCBIfam" id="TIGR00228"/>
    </source>
</evidence>
<dbReference type="PRINTS" id="PR00696">
    <property type="entry name" value="RSOLVASERUVC"/>
</dbReference>
<dbReference type="EC" id="3.1.21.10" evidence="13 14"/>
<protein>
    <recommendedName>
        <fullName evidence="13 14">Crossover junction endodeoxyribonuclease RuvC</fullName>
        <ecNumber evidence="13 14">3.1.21.10</ecNumber>
    </recommendedName>
    <alternativeName>
        <fullName evidence="13">Holliday junction nuclease RuvC</fullName>
    </alternativeName>
    <alternativeName>
        <fullName evidence="13">Holliday junction resolvase RuvC</fullName>
    </alternativeName>
</protein>
<comment type="subcellular location">
    <subcellularLocation>
        <location evidence="13">Cytoplasm</location>
    </subcellularLocation>
</comment>
<dbReference type="PANTHER" id="PTHR30194">
    <property type="entry name" value="CROSSOVER JUNCTION ENDODEOXYRIBONUCLEASE RUVC"/>
    <property type="match status" value="1"/>
</dbReference>
<dbReference type="NCBIfam" id="TIGR00228">
    <property type="entry name" value="ruvC"/>
    <property type="match status" value="1"/>
</dbReference>
<feature type="active site" evidence="13">
    <location>
        <position position="67"/>
    </location>
</feature>
<dbReference type="InterPro" id="IPR020563">
    <property type="entry name" value="X-over_junc_endoDNase_Mg_BS"/>
</dbReference>
<organism evidence="15 16">
    <name type="scientific">Candidatus Onthenecus intestinigallinarum</name>
    <dbReference type="NCBI Taxonomy" id="2840875"/>
    <lineage>
        <taxon>Bacteria</taxon>
        <taxon>Bacillati</taxon>
        <taxon>Bacillota</taxon>
        <taxon>Clostridia</taxon>
        <taxon>Eubacteriales</taxon>
        <taxon>Candidatus Onthenecus</taxon>
    </lineage>
</organism>
<evidence type="ECO:0000256" key="2">
    <source>
        <dbReference type="ARBA" id="ARBA00022490"/>
    </source>
</evidence>
<feature type="binding site" evidence="13">
    <location>
        <position position="7"/>
    </location>
    <ligand>
        <name>Mg(2+)</name>
        <dbReference type="ChEBI" id="CHEBI:18420"/>
        <label>1</label>
    </ligand>
</feature>
<dbReference type="GO" id="GO:0006281">
    <property type="term" value="P:DNA repair"/>
    <property type="evidence" value="ECO:0007669"/>
    <property type="project" value="UniProtKB-UniRule"/>
</dbReference>
<dbReference type="AlphaFoldDB" id="A0A9D0ZBS3"/>
<dbReference type="Pfam" id="PF02075">
    <property type="entry name" value="RuvC"/>
    <property type="match status" value="1"/>
</dbReference>
<dbReference type="HAMAP" id="MF_00034">
    <property type="entry name" value="RuvC"/>
    <property type="match status" value="1"/>
</dbReference>
<evidence type="ECO:0000256" key="12">
    <source>
        <dbReference type="ARBA" id="ARBA00029354"/>
    </source>
</evidence>
<evidence type="ECO:0000256" key="8">
    <source>
        <dbReference type="ARBA" id="ARBA00022842"/>
    </source>
</evidence>
<feature type="binding site" evidence="13">
    <location>
        <position position="140"/>
    </location>
    <ligand>
        <name>Mg(2+)</name>
        <dbReference type="ChEBI" id="CHEBI:18420"/>
        <label>1</label>
    </ligand>
</feature>
<comment type="catalytic activity">
    <reaction evidence="12 13">
        <text>Endonucleolytic cleavage at a junction such as a reciprocal single-stranded crossover between two homologous DNA duplexes (Holliday junction).</text>
        <dbReference type="EC" id="3.1.21.10"/>
    </reaction>
</comment>
<reference evidence="15" key="2">
    <citation type="journal article" date="2021" name="PeerJ">
        <title>Extensive microbial diversity within the chicken gut microbiome revealed by metagenomics and culture.</title>
        <authorList>
            <person name="Gilroy R."/>
            <person name="Ravi A."/>
            <person name="Getino M."/>
            <person name="Pursley I."/>
            <person name="Horton D.L."/>
            <person name="Alikhan N.F."/>
            <person name="Baker D."/>
            <person name="Gharbi K."/>
            <person name="Hall N."/>
            <person name="Watson M."/>
            <person name="Adriaenssens E.M."/>
            <person name="Foster-Nyarko E."/>
            <person name="Jarju S."/>
            <person name="Secka A."/>
            <person name="Antonio M."/>
            <person name="Oren A."/>
            <person name="Chaudhuri R.R."/>
            <person name="La Ragione R."/>
            <person name="Hildebrand F."/>
            <person name="Pallen M.J."/>
        </authorList>
    </citation>
    <scope>NUCLEOTIDE SEQUENCE</scope>
    <source>
        <strain evidence="15">ChiSxjej2B14-6234</strain>
    </source>
</reference>
<comment type="caution">
    <text evidence="15">The sequence shown here is derived from an EMBL/GenBank/DDBJ whole genome shotgun (WGS) entry which is preliminary data.</text>
</comment>
<keyword evidence="6 13" id="KW-0227">DNA damage</keyword>
<proteinExistence type="inferred from homology"/>
<keyword evidence="7 13" id="KW-0378">Hydrolase</keyword>
<dbReference type="Proteomes" id="UP000886887">
    <property type="component" value="Unassembled WGS sequence"/>
</dbReference>
<dbReference type="PROSITE" id="PS01321">
    <property type="entry name" value="RUVC"/>
    <property type="match status" value="1"/>
</dbReference>
<keyword evidence="8 13" id="KW-0460">Magnesium</keyword>
<dbReference type="EMBL" id="DVFJ01000015">
    <property type="protein sequence ID" value="HIQ71655.1"/>
    <property type="molecule type" value="Genomic_DNA"/>
</dbReference>
<keyword evidence="2 13" id="KW-0963">Cytoplasm</keyword>